<feature type="active site" description="Charge relay system" evidence="17">
    <location>
        <position position="221"/>
    </location>
</feature>
<organism evidence="21 22">
    <name type="scientific">Dickeya solani D s0432-1</name>
    <dbReference type="NCBI Taxonomy" id="1231725"/>
    <lineage>
        <taxon>Bacteria</taxon>
        <taxon>Pseudomonadati</taxon>
        <taxon>Pseudomonadota</taxon>
        <taxon>Gammaproteobacteria</taxon>
        <taxon>Enterobacterales</taxon>
        <taxon>Pectobacteriaceae</taxon>
        <taxon>Dickeya</taxon>
    </lineage>
</organism>
<comment type="subcellular location">
    <subcellularLocation>
        <location evidence="2">Cell inner membrane</location>
        <topology evidence="2">Single-pass membrane protein</topology>
    </subcellularLocation>
</comment>
<keyword evidence="8 21" id="KW-0645">Protease</keyword>
<evidence type="ECO:0000256" key="9">
    <source>
        <dbReference type="ARBA" id="ARBA00022692"/>
    </source>
</evidence>
<dbReference type="GO" id="GO:0042597">
    <property type="term" value="C:periplasmic space"/>
    <property type="evidence" value="ECO:0007669"/>
    <property type="project" value="TreeGrafter"/>
</dbReference>
<comment type="similarity">
    <text evidence="3">Belongs to the peptidase S1C family.</text>
</comment>
<keyword evidence="9 19" id="KW-0812">Transmembrane</keyword>
<dbReference type="SUPFAM" id="SSF50156">
    <property type="entry name" value="PDZ domain-like"/>
    <property type="match status" value="1"/>
</dbReference>
<comment type="catalytic activity">
    <reaction evidence="1">
        <text>Acts on substrates that are at least partially unfolded. The cleavage site P1 residue is normally between a pair of hydrophobic residues, such as Val-|-Val.</text>
        <dbReference type="EC" id="3.4.21.107"/>
    </reaction>
</comment>
<feature type="transmembrane region" description="Helical" evidence="19">
    <location>
        <begin position="26"/>
        <end position="47"/>
    </location>
</feature>
<keyword evidence="6" id="KW-1003">Cell membrane</keyword>
<proteinExistence type="inferred from homology"/>
<evidence type="ECO:0000259" key="20">
    <source>
        <dbReference type="PROSITE" id="PS50106"/>
    </source>
</evidence>
<dbReference type="AlphaFoldDB" id="A0AAV3KG89"/>
<dbReference type="Gene3D" id="2.30.42.10">
    <property type="match status" value="1"/>
</dbReference>
<evidence type="ECO:0000256" key="2">
    <source>
        <dbReference type="ARBA" id="ARBA00004377"/>
    </source>
</evidence>
<evidence type="ECO:0000256" key="15">
    <source>
        <dbReference type="ARBA" id="ARBA00078529"/>
    </source>
</evidence>
<evidence type="ECO:0000256" key="1">
    <source>
        <dbReference type="ARBA" id="ARBA00001772"/>
    </source>
</evidence>
<dbReference type="InterPro" id="IPR036034">
    <property type="entry name" value="PDZ_sf"/>
</dbReference>
<reference evidence="22" key="1">
    <citation type="journal article" date="2013" name="Diversity">
        <title>Genome Sequence of Dickeya solani, a New soft Rot Pathogen of Potato, Suggests its Emergence May Be Related to a Novel Combination of Non-Ribosomal Peptide/Polyketide Synthetase Clusters.</title>
        <authorList>
            <person name="Garlant L."/>
            <person name="Koskinen P."/>
            <person name="Rouhiainen L."/>
            <person name="Laine P."/>
            <person name="Paulin L."/>
            <person name="Auvinen P."/>
            <person name="Holm L."/>
            <person name="Pirhonen M."/>
        </authorList>
    </citation>
    <scope>NUCLEOTIDE SEQUENCE [LARGE SCALE GENOMIC DNA]</scope>
    <source>
        <strain evidence="22">D s0432-1</strain>
    </source>
</reference>
<sequence>MRCPFFSDILRSNLLYAPKTLMLTKLLRSALFGVIVAGILLLAIPALRSNQGLLKSGGGDSQETPVSYYQGVRRAAPAVVNVYNQANDPATKNELNIRTLGSGVIMNNKGYILTNKHVISNAEQIVVTLQDGRIFEALLVGSDSLTDLAVLKIEGANLPEITINPKRVFHVGDVVMAIGNPYNLGQTVTQGIVSATGRVGLSSSGRQNFLQTDASINRGNSGGALVNTLGELVGINTLSFDKSNDGGTPEGIGFAIPVALATKIMNKLIRDGRVIRGYIGISGAQRERLGNQVSGLERLQGIVVNQVETGGPADKAGIKEGDLLLEVNNKPARSVIETMDQVAEIRPGSIIPVVIFRDNQEIKLDMTIQEYPSD</sequence>
<keyword evidence="10" id="KW-0378">Hydrolase</keyword>
<dbReference type="PANTHER" id="PTHR22939:SF101">
    <property type="entry name" value="PERIPLASMIC PH-DEPENDENT SERINE ENDOPROTEASE DEGQ"/>
    <property type="match status" value="1"/>
</dbReference>
<dbReference type="EC" id="3.4.21.107" evidence="5"/>
<evidence type="ECO:0000313" key="21">
    <source>
        <dbReference type="EMBL" id="ERO59351.1"/>
    </source>
</evidence>
<evidence type="ECO:0000256" key="7">
    <source>
        <dbReference type="ARBA" id="ARBA00022519"/>
    </source>
</evidence>
<evidence type="ECO:0000256" key="10">
    <source>
        <dbReference type="ARBA" id="ARBA00022801"/>
    </source>
</evidence>
<dbReference type="SMART" id="SM00228">
    <property type="entry name" value="PDZ"/>
    <property type="match status" value="1"/>
</dbReference>
<dbReference type="Gene3D" id="2.40.10.10">
    <property type="entry name" value="Trypsin-like serine proteases"/>
    <property type="match status" value="2"/>
</dbReference>
<dbReference type="InterPro" id="IPR011783">
    <property type="entry name" value="Pept_S1C_DegS"/>
</dbReference>
<evidence type="ECO:0000256" key="16">
    <source>
        <dbReference type="ARBA" id="ARBA00083871"/>
    </source>
</evidence>
<dbReference type="SUPFAM" id="SSF50494">
    <property type="entry name" value="Trypsin-like serine proteases"/>
    <property type="match status" value="1"/>
</dbReference>
<dbReference type="Pfam" id="PF00595">
    <property type="entry name" value="PDZ"/>
    <property type="match status" value="1"/>
</dbReference>
<comment type="subunit">
    <text evidence="4">Homotrimer.</text>
</comment>
<feature type="binding site" evidence="18">
    <location>
        <position position="204"/>
    </location>
    <ligand>
        <name>substrate</name>
    </ligand>
</feature>
<dbReference type="InterPro" id="IPR043504">
    <property type="entry name" value="Peptidase_S1_PA_chymotrypsin"/>
</dbReference>
<dbReference type="Proteomes" id="UP000017142">
    <property type="component" value="Unassembled WGS sequence"/>
</dbReference>
<evidence type="ECO:0000256" key="17">
    <source>
        <dbReference type="PIRSR" id="PIRSR611783-1"/>
    </source>
</evidence>
<evidence type="ECO:0000256" key="13">
    <source>
        <dbReference type="ARBA" id="ARBA00023136"/>
    </source>
</evidence>
<dbReference type="GO" id="GO:0004252">
    <property type="term" value="F:serine-type endopeptidase activity"/>
    <property type="evidence" value="ECO:0007669"/>
    <property type="project" value="InterPro"/>
</dbReference>
<feature type="domain" description="PDZ" evidence="20">
    <location>
        <begin position="278"/>
        <end position="335"/>
    </location>
</feature>
<dbReference type="NCBIfam" id="NF008147">
    <property type="entry name" value="PRK10898.1"/>
    <property type="match status" value="1"/>
</dbReference>
<feature type="active site" description="Charge relay system" evidence="17">
    <location>
        <position position="147"/>
    </location>
</feature>
<dbReference type="FunFam" id="2.40.10.10:FF:000009">
    <property type="entry name" value="Serine endoprotease DegS, periplasmic"/>
    <property type="match status" value="1"/>
</dbReference>
<evidence type="ECO:0000256" key="4">
    <source>
        <dbReference type="ARBA" id="ARBA00011233"/>
    </source>
</evidence>
<evidence type="ECO:0000256" key="19">
    <source>
        <dbReference type="SAM" id="Phobius"/>
    </source>
</evidence>
<dbReference type="NCBIfam" id="TIGR02038">
    <property type="entry name" value="protease_degS"/>
    <property type="match status" value="1"/>
</dbReference>
<dbReference type="EMBL" id="AMWE01000001">
    <property type="protein sequence ID" value="ERO59351.1"/>
    <property type="molecule type" value="Genomic_DNA"/>
</dbReference>
<dbReference type="PROSITE" id="PS50106">
    <property type="entry name" value="PDZ"/>
    <property type="match status" value="1"/>
</dbReference>
<evidence type="ECO:0000256" key="14">
    <source>
        <dbReference type="ARBA" id="ARBA00071522"/>
    </source>
</evidence>
<keyword evidence="13 19" id="KW-0472">Membrane</keyword>
<dbReference type="InterPro" id="IPR001940">
    <property type="entry name" value="Peptidase_S1C"/>
</dbReference>
<keyword evidence="12 19" id="KW-1133">Transmembrane helix</keyword>
<comment type="caution">
    <text evidence="21">The sequence shown here is derived from an EMBL/GenBank/DDBJ whole genome shotgun (WGS) entry which is preliminary data.</text>
</comment>
<keyword evidence="7" id="KW-0997">Cell inner membrane</keyword>
<feature type="active site" description="Charge relay system" evidence="17">
    <location>
        <position position="117"/>
    </location>
</feature>
<evidence type="ECO:0000256" key="3">
    <source>
        <dbReference type="ARBA" id="ARBA00010541"/>
    </source>
</evidence>
<evidence type="ECO:0000313" key="22">
    <source>
        <dbReference type="Proteomes" id="UP000017142"/>
    </source>
</evidence>
<dbReference type="PRINTS" id="PR00834">
    <property type="entry name" value="PROTEASES2C"/>
</dbReference>
<accession>A0AAV3KG89</accession>
<keyword evidence="11" id="KW-0720">Serine protease</keyword>
<evidence type="ECO:0000256" key="18">
    <source>
        <dbReference type="PIRSR" id="PIRSR611783-2"/>
    </source>
</evidence>
<name>A0AAV3KG89_9GAMM</name>
<dbReference type="GO" id="GO:0005886">
    <property type="term" value="C:plasma membrane"/>
    <property type="evidence" value="ECO:0007669"/>
    <property type="project" value="UniProtKB-SubCell"/>
</dbReference>
<dbReference type="FunFam" id="2.40.10.10:FF:000001">
    <property type="entry name" value="Periplasmic serine protease DegS"/>
    <property type="match status" value="1"/>
</dbReference>
<evidence type="ECO:0000256" key="11">
    <source>
        <dbReference type="ARBA" id="ARBA00022825"/>
    </source>
</evidence>
<evidence type="ECO:0000256" key="12">
    <source>
        <dbReference type="ARBA" id="ARBA00022989"/>
    </source>
</evidence>
<protein>
    <recommendedName>
        <fullName evidence="14">Serine endoprotease DegS</fullName>
        <ecNumber evidence="5">3.4.21.107</ecNumber>
    </recommendedName>
    <alternativeName>
        <fullName evidence="16">Site-1 protease DegS</fullName>
    </alternativeName>
    <alternativeName>
        <fullName evidence="15">Site-1-type intramembrane protease</fullName>
    </alternativeName>
</protein>
<dbReference type="PANTHER" id="PTHR22939">
    <property type="entry name" value="SERINE PROTEASE FAMILY S1C HTRA-RELATED"/>
    <property type="match status" value="1"/>
</dbReference>
<evidence type="ECO:0000256" key="6">
    <source>
        <dbReference type="ARBA" id="ARBA00022475"/>
    </source>
</evidence>
<dbReference type="InterPro" id="IPR001478">
    <property type="entry name" value="PDZ"/>
</dbReference>
<dbReference type="GO" id="GO:0006515">
    <property type="term" value="P:protein quality control for misfolded or incompletely synthesized proteins"/>
    <property type="evidence" value="ECO:0007669"/>
    <property type="project" value="TreeGrafter"/>
</dbReference>
<dbReference type="InterPro" id="IPR009003">
    <property type="entry name" value="Peptidase_S1_PA"/>
</dbReference>
<feature type="binding site" evidence="18">
    <location>
        <position position="371"/>
    </location>
    <ligand>
        <name>substrate</name>
    </ligand>
</feature>
<gene>
    <name evidence="21" type="ORF">A544_0322</name>
</gene>
<evidence type="ECO:0000256" key="5">
    <source>
        <dbReference type="ARBA" id="ARBA00013035"/>
    </source>
</evidence>
<dbReference type="Pfam" id="PF13365">
    <property type="entry name" value="Trypsin_2"/>
    <property type="match status" value="1"/>
</dbReference>
<evidence type="ECO:0000256" key="8">
    <source>
        <dbReference type="ARBA" id="ARBA00022670"/>
    </source>
</evidence>